<comment type="caution">
    <text evidence="1">The sequence shown here is derived from an EMBL/GenBank/DDBJ whole genome shotgun (WGS) entry which is preliminary data.</text>
</comment>
<dbReference type="Proteomes" id="UP000299102">
    <property type="component" value="Unassembled WGS sequence"/>
</dbReference>
<keyword evidence="2" id="KW-1185">Reference proteome</keyword>
<evidence type="ECO:0000313" key="2">
    <source>
        <dbReference type="Proteomes" id="UP000299102"/>
    </source>
</evidence>
<protein>
    <submittedName>
        <fullName evidence="1">Uncharacterized protein</fullName>
    </submittedName>
</protein>
<dbReference type="AlphaFoldDB" id="A0A4C1UP11"/>
<accession>A0A4C1UP11</accession>
<dbReference type="EMBL" id="BGZK01000204">
    <property type="protein sequence ID" value="GBP28213.1"/>
    <property type="molecule type" value="Genomic_DNA"/>
</dbReference>
<organism evidence="1 2">
    <name type="scientific">Eumeta variegata</name>
    <name type="common">Bagworm moth</name>
    <name type="synonym">Eumeta japonica</name>
    <dbReference type="NCBI Taxonomy" id="151549"/>
    <lineage>
        <taxon>Eukaryota</taxon>
        <taxon>Metazoa</taxon>
        <taxon>Ecdysozoa</taxon>
        <taxon>Arthropoda</taxon>
        <taxon>Hexapoda</taxon>
        <taxon>Insecta</taxon>
        <taxon>Pterygota</taxon>
        <taxon>Neoptera</taxon>
        <taxon>Endopterygota</taxon>
        <taxon>Lepidoptera</taxon>
        <taxon>Glossata</taxon>
        <taxon>Ditrysia</taxon>
        <taxon>Tineoidea</taxon>
        <taxon>Psychidae</taxon>
        <taxon>Oiketicinae</taxon>
        <taxon>Eumeta</taxon>
    </lineage>
</organism>
<gene>
    <name evidence="1" type="ORF">EVAR_19061_1</name>
</gene>
<sequence>MRKLGEGSACNYAPDSEARVAFSLALLIALDASFNSRLRVVFQRISSQAYCLSGGFEILWSGLMDDEAVRMLVLSRERISTASFTISSRPKENRADLLMELEGGHRNSVIKRRNPIEFGLFNSS</sequence>
<reference evidence="1 2" key="1">
    <citation type="journal article" date="2019" name="Commun. Biol.">
        <title>The bagworm genome reveals a unique fibroin gene that provides high tensile strength.</title>
        <authorList>
            <person name="Kono N."/>
            <person name="Nakamura H."/>
            <person name="Ohtoshi R."/>
            <person name="Tomita M."/>
            <person name="Numata K."/>
            <person name="Arakawa K."/>
        </authorList>
    </citation>
    <scope>NUCLEOTIDE SEQUENCE [LARGE SCALE GENOMIC DNA]</scope>
</reference>
<proteinExistence type="predicted"/>
<name>A0A4C1UP11_EUMVA</name>
<evidence type="ECO:0000313" key="1">
    <source>
        <dbReference type="EMBL" id="GBP28213.1"/>
    </source>
</evidence>